<evidence type="ECO:0000313" key="1">
    <source>
        <dbReference type="EMBL" id="MFC6007221.1"/>
    </source>
</evidence>
<protein>
    <submittedName>
        <fullName evidence="1">Uncharacterized protein</fullName>
    </submittedName>
</protein>
<comment type="caution">
    <text evidence="1">The sequence shown here is derived from an EMBL/GenBank/DDBJ whole genome shotgun (WGS) entry which is preliminary data.</text>
</comment>
<reference evidence="2" key="1">
    <citation type="journal article" date="2019" name="Int. J. Syst. Evol. Microbiol.">
        <title>The Global Catalogue of Microorganisms (GCM) 10K type strain sequencing project: providing services to taxonomists for standard genome sequencing and annotation.</title>
        <authorList>
            <consortium name="The Broad Institute Genomics Platform"/>
            <consortium name="The Broad Institute Genome Sequencing Center for Infectious Disease"/>
            <person name="Wu L."/>
            <person name="Ma J."/>
        </authorList>
    </citation>
    <scope>NUCLEOTIDE SEQUENCE [LARGE SCALE GENOMIC DNA]</scope>
    <source>
        <strain evidence="2">KACC 14249</strain>
    </source>
</reference>
<gene>
    <name evidence="1" type="ORF">ACFQDO_08770</name>
</gene>
<accession>A0ABW1JD68</accession>
<dbReference type="Proteomes" id="UP001596189">
    <property type="component" value="Unassembled WGS sequence"/>
</dbReference>
<dbReference type="EMBL" id="JBHSRD010000003">
    <property type="protein sequence ID" value="MFC6007221.1"/>
    <property type="molecule type" value="Genomic_DNA"/>
</dbReference>
<keyword evidence="2" id="KW-1185">Reference proteome</keyword>
<evidence type="ECO:0000313" key="2">
    <source>
        <dbReference type="Proteomes" id="UP001596189"/>
    </source>
</evidence>
<name>A0ABW1JD68_9ACTN</name>
<proteinExistence type="predicted"/>
<sequence length="89" mass="9443">MSADDLEALSMTYDLAEAAFLEVVRADGARTAAAATARRVASAASAFNAAAHRKLHAGEDDAWMALDLLTERTELLSELWEGIASAYDA</sequence>
<organism evidence="1 2">
    <name type="scientific">Angustibacter luteus</name>
    <dbReference type="NCBI Taxonomy" id="658456"/>
    <lineage>
        <taxon>Bacteria</taxon>
        <taxon>Bacillati</taxon>
        <taxon>Actinomycetota</taxon>
        <taxon>Actinomycetes</taxon>
        <taxon>Kineosporiales</taxon>
        <taxon>Kineosporiaceae</taxon>
    </lineage>
</organism>
<dbReference type="RefSeq" id="WP_345716031.1">
    <property type="nucleotide sequence ID" value="NZ_BAABFP010000004.1"/>
</dbReference>